<accession>E4TYE0</accession>
<dbReference type="NCBIfam" id="TIGR01613">
    <property type="entry name" value="primase_Cterm"/>
    <property type="match status" value="1"/>
</dbReference>
<proteinExistence type="predicted"/>
<evidence type="ECO:0000256" key="2">
    <source>
        <dbReference type="ARBA" id="ARBA00022801"/>
    </source>
</evidence>
<dbReference type="AlphaFoldDB" id="E4TYE0"/>
<dbReference type="Proteomes" id="UP000008721">
    <property type="component" value="Chromosome"/>
</dbReference>
<evidence type="ECO:0000313" key="6">
    <source>
        <dbReference type="Proteomes" id="UP000008721"/>
    </source>
</evidence>
<dbReference type="InterPro" id="IPR006500">
    <property type="entry name" value="Helicase_put_C_phage/plasmid"/>
</dbReference>
<dbReference type="PANTHER" id="PTHR35372:SF2">
    <property type="entry name" value="SF3 HELICASE DOMAIN-CONTAINING PROTEIN"/>
    <property type="match status" value="1"/>
</dbReference>
<evidence type="ECO:0000313" key="5">
    <source>
        <dbReference type="EMBL" id="ADR35085.1"/>
    </source>
</evidence>
<dbReference type="Pfam" id="PF19263">
    <property type="entry name" value="DUF5906"/>
    <property type="match status" value="1"/>
</dbReference>
<dbReference type="PROSITE" id="PS51206">
    <property type="entry name" value="SF3_HELICASE_1"/>
    <property type="match status" value="1"/>
</dbReference>
<name>E4TYE0_SULKY</name>
<evidence type="ECO:0000256" key="1">
    <source>
        <dbReference type="ARBA" id="ARBA00022741"/>
    </source>
</evidence>
<keyword evidence="2" id="KW-0378">Hydrolase</keyword>
<dbReference type="PANTHER" id="PTHR35372">
    <property type="entry name" value="ATP BINDING PROTEIN-RELATED"/>
    <property type="match status" value="1"/>
</dbReference>
<evidence type="ECO:0000259" key="4">
    <source>
        <dbReference type="PROSITE" id="PS51206"/>
    </source>
</evidence>
<dbReference type="EMBL" id="CP002355">
    <property type="protein sequence ID" value="ADR35085.1"/>
    <property type="molecule type" value="Genomic_DNA"/>
</dbReference>
<evidence type="ECO:0000256" key="3">
    <source>
        <dbReference type="ARBA" id="ARBA00022840"/>
    </source>
</evidence>
<dbReference type="HOGENOM" id="CLU_018483_4_2_7"/>
<sequence length="463" mass="53015">MSKNLLKFITKIIDSIEPLAKTDDLDRFDIIKHIHKYFVIAIMSGRLYFWTGNHFQALSDVHQEQSFFLKKIIEKLTGGKIPVSMKFISSVYIELLNEYFIPEETEGYLALINVQNGLLGISKDDIELYEADPSLGYRYVLSYEYIPEAKAPIFEKFLAETVQDENSIKVIYEYMGYILLGKHLSLEAALLLLGDGRNGKSVLIKTLMKFVGEDNTSNVELQELSNPNRTVTMDGKLLNVGSDSSDKNFDSSQFKRAISNEPITGRRLYHDAYVIKDLPKFVFAMNNLPLSQGDTSFGLLRRLKIIKFDKIIAEHEIDRYLDKKIEKELSGILNLAIEGLRRLIKQGGFTESDAINKAVKSYEDEINMVKRFIEDVSIAHSEKGYMSNQQLYETFVEWCKDEGIKVPSKSFLLKKLRSSGFAPYKNNAVKGFRVTVTKMTLSPKDESRYAGKRLRSKRVFNRS</sequence>
<dbReference type="STRING" id="709032.Sulku_2426"/>
<organism evidence="5 6">
    <name type="scientific">Sulfuricurvum kujiense (strain ATCC BAA-921 / DSM 16994 / JCM 11577 / YK-1)</name>
    <dbReference type="NCBI Taxonomy" id="709032"/>
    <lineage>
        <taxon>Bacteria</taxon>
        <taxon>Pseudomonadati</taxon>
        <taxon>Campylobacterota</taxon>
        <taxon>Epsilonproteobacteria</taxon>
        <taxon>Campylobacterales</taxon>
        <taxon>Sulfurimonadaceae</taxon>
        <taxon>Sulfuricurvum</taxon>
    </lineage>
</organism>
<feature type="domain" description="SF3 helicase" evidence="4">
    <location>
        <begin position="166"/>
        <end position="321"/>
    </location>
</feature>
<dbReference type="KEGG" id="sku:Sulku_2426"/>
<dbReference type="GO" id="GO:0005524">
    <property type="term" value="F:ATP binding"/>
    <property type="evidence" value="ECO:0007669"/>
    <property type="project" value="UniProtKB-KW"/>
</dbReference>
<dbReference type="InterPro" id="IPR045455">
    <property type="entry name" value="NrS-1_pol-like_helicase"/>
</dbReference>
<keyword evidence="1" id="KW-0547">Nucleotide-binding</keyword>
<dbReference type="OrthoDB" id="9763644at2"/>
<dbReference type="RefSeq" id="WP_013461282.1">
    <property type="nucleotide sequence ID" value="NC_014762.1"/>
</dbReference>
<reference evidence="5 6" key="1">
    <citation type="journal article" date="2012" name="Stand. Genomic Sci.">
        <title>Complete genome sequence of the sulfur compounds oxidizing chemolithoautotroph Sulfuricurvum kujiense type strain (YK-1(T)).</title>
        <authorList>
            <person name="Han C."/>
            <person name="Kotsyurbenko O."/>
            <person name="Chertkov O."/>
            <person name="Held B."/>
            <person name="Lapidus A."/>
            <person name="Nolan M."/>
            <person name="Lucas S."/>
            <person name="Hammon N."/>
            <person name="Deshpande S."/>
            <person name="Cheng J.F."/>
            <person name="Tapia R."/>
            <person name="Goodwin L.A."/>
            <person name="Pitluck S."/>
            <person name="Liolios K."/>
            <person name="Pagani I."/>
            <person name="Ivanova N."/>
            <person name="Mavromatis K."/>
            <person name="Mikhailova N."/>
            <person name="Pati A."/>
            <person name="Chen A."/>
            <person name="Palaniappan K."/>
            <person name="Land M."/>
            <person name="Hauser L."/>
            <person name="Chang Y.J."/>
            <person name="Jeffries C.D."/>
            <person name="Brambilla E.M."/>
            <person name="Rohde M."/>
            <person name="Spring S."/>
            <person name="Sikorski J."/>
            <person name="Goker M."/>
            <person name="Woyke T."/>
            <person name="Bristow J."/>
            <person name="Eisen J.A."/>
            <person name="Markowitz V."/>
            <person name="Hugenholtz P."/>
            <person name="Kyrpides N.C."/>
            <person name="Klenk H.P."/>
            <person name="Detter J.C."/>
        </authorList>
    </citation>
    <scope>NUCLEOTIDE SEQUENCE [LARGE SCALE GENOMIC DNA]</scope>
    <source>
        <strain evidence="6">ATCC BAA-921 / DSM 16994 / JCM 11577 / YK-1</strain>
    </source>
</reference>
<dbReference type="SUPFAM" id="SSF52540">
    <property type="entry name" value="P-loop containing nucleoside triphosphate hydrolases"/>
    <property type="match status" value="1"/>
</dbReference>
<dbReference type="Gene3D" id="3.40.50.300">
    <property type="entry name" value="P-loop containing nucleotide triphosphate hydrolases"/>
    <property type="match status" value="1"/>
</dbReference>
<protein>
    <submittedName>
        <fullName evidence="5">Phage/plasmid primase, P4 family</fullName>
    </submittedName>
</protein>
<keyword evidence="6" id="KW-1185">Reference proteome</keyword>
<keyword evidence="3" id="KW-0067">ATP-binding</keyword>
<gene>
    <name evidence="5" type="ordered locus">Sulku_2426</name>
</gene>
<dbReference type="InterPro" id="IPR027417">
    <property type="entry name" value="P-loop_NTPase"/>
</dbReference>
<dbReference type="eggNOG" id="COG3378">
    <property type="taxonomic scope" value="Bacteria"/>
</dbReference>
<dbReference type="InterPro" id="IPR014015">
    <property type="entry name" value="Helicase_SF3_DNA-vir"/>
</dbReference>
<dbReference type="GO" id="GO:0016787">
    <property type="term" value="F:hydrolase activity"/>
    <property type="evidence" value="ECO:0007669"/>
    <property type="project" value="UniProtKB-KW"/>
</dbReference>
<dbReference type="InterPro" id="IPR051620">
    <property type="entry name" value="ORF904-like_C"/>
</dbReference>